<evidence type="ECO:0000256" key="15">
    <source>
        <dbReference type="ARBA" id="ARBA00023049"/>
    </source>
</evidence>
<evidence type="ECO:0000256" key="9">
    <source>
        <dbReference type="ARBA" id="ARBA00022723"/>
    </source>
</evidence>
<dbReference type="PANTHER" id="PTHR12053:SF3">
    <property type="entry name" value="CARBOXYPEPTIDASE Q"/>
    <property type="match status" value="1"/>
</dbReference>
<evidence type="ECO:0000256" key="17">
    <source>
        <dbReference type="ARBA" id="ARBA00023180"/>
    </source>
</evidence>
<comment type="subunit">
    <text evidence="19">Homodimer. The monomeric form is inactive while the homodimer is active.</text>
</comment>
<accession>A0A8F9XGI8</accession>
<evidence type="ECO:0000313" key="23">
    <source>
        <dbReference type="Proteomes" id="UP000825051"/>
    </source>
</evidence>
<dbReference type="Gene3D" id="3.50.30.30">
    <property type="match status" value="1"/>
</dbReference>
<dbReference type="GO" id="GO:0005764">
    <property type="term" value="C:lysosome"/>
    <property type="evidence" value="ECO:0007669"/>
    <property type="project" value="UniProtKB-SubCell"/>
</dbReference>
<name>A0A8F9XGI8_9BACT</name>
<keyword evidence="11" id="KW-0378">Hydrolase</keyword>
<keyword evidence="15" id="KW-0482">Metalloprotease</keyword>
<keyword evidence="17" id="KW-0325">Glycoprotein</keyword>
<dbReference type="InterPro" id="IPR007484">
    <property type="entry name" value="Peptidase_M28"/>
</dbReference>
<feature type="domain" description="Peptidase M28" evidence="21">
    <location>
        <begin position="263"/>
        <end position="449"/>
    </location>
</feature>
<dbReference type="GO" id="GO:0004180">
    <property type="term" value="F:carboxypeptidase activity"/>
    <property type="evidence" value="ECO:0007669"/>
    <property type="project" value="UniProtKB-KW"/>
</dbReference>
<evidence type="ECO:0000256" key="14">
    <source>
        <dbReference type="ARBA" id="ARBA00023034"/>
    </source>
</evidence>
<evidence type="ECO:0000256" key="12">
    <source>
        <dbReference type="ARBA" id="ARBA00022824"/>
    </source>
</evidence>
<evidence type="ECO:0000256" key="10">
    <source>
        <dbReference type="ARBA" id="ARBA00022729"/>
    </source>
</evidence>
<dbReference type="RefSeq" id="WP_220162919.1">
    <property type="nucleotide sequence ID" value="NZ_CP080507.1"/>
</dbReference>
<dbReference type="GO" id="GO:0046872">
    <property type="term" value="F:metal ion binding"/>
    <property type="evidence" value="ECO:0007669"/>
    <property type="project" value="UniProtKB-KW"/>
</dbReference>
<evidence type="ECO:0000256" key="11">
    <source>
        <dbReference type="ARBA" id="ARBA00022801"/>
    </source>
</evidence>
<keyword evidence="9" id="KW-0479">Metal-binding</keyword>
<evidence type="ECO:0000256" key="19">
    <source>
        <dbReference type="ARBA" id="ARBA00025833"/>
    </source>
</evidence>
<evidence type="ECO:0000256" key="18">
    <source>
        <dbReference type="ARBA" id="ARBA00023228"/>
    </source>
</evidence>
<dbReference type="GO" id="GO:0005576">
    <property type="term" value="C:extracellular region"/>
    <property type="evidence" value="ECO:0007669"/>
    <property type="project" value="UniProtKB-SubCell"/>
</dbReference>
<dbReference type="SUPFAM" id="SSF53187">
    <property type="entry name" value="Zn-dependent exopeptidases"/>
    <property type="match status" value="1"/>
</dbReference>
<evidence type="ECO:0000256" key="7">
    <source>
        <dbReference type="ARBA" id="ARBA00022645"/>
    </source>
</evidence>
<organism evidence="22 23">
    <name type="scientific">Horticoccus luteus</name>
    <dbReference type="NCBI Taxonomy" id="2862869"/>
    <lineage>
        <taxon>Bacteria</taxon>
        <taxon>Pseudomonadati</taxon>
        <taxon>Verrucomicrobiota</taxon>
        <taxon>Opitutia</taxon>
        <taxon>Opitutales</taxon>
        <taxon>Opitutaceae</taxon>
        <taxon>Horticoccus</taxon>
    </lineage>
</organism>
<evidence type="ECO:0000256" key="2">
    <source>
        <dbReference type="ARBA" id="ARBA00004371"/>
    </source>
</evidence>
<dbReference type="GO" id="GO:0006508">
    <property type="term" value="P:proteolysis"/>
    <property type="evidence" value="ECO:0007669"/>
    <property type="project" value="UniProtKB-KW"/>
</dbReference>
<dbReference type="InterPro" id="IPR046450">
    <property type="entry name" value="PA_dom_sf"/>
</dbReference>
<keyword evidence="8" id="KW-0645">Protease</keyword>
<evidence type="ECO:0000256" key="13">
    <source>
        <dbReference type="ARBA" id="ARBA00022833"/>
    </source>
</evidence>
<dbReference type="PANTHER" id="PTHR12053">
    <property type="entry name" value="PROTEASE FAMILY M28 PLASMA GLUTAMATE CARBOXYPEPTIDASE-RELATED"/>
    <property type="match status" value="1"/>
</dbReference>
<evidence type="ECO:0000256" key="16">
    <source>
        <dbReference type="ARBA" id="ARBA00023145"/>
    </source>
</evidence>
<evidence type="ECO:0000256" key="6">
    <source>
        <dbReference type="ARBA" id="ARBA00022525"/>
    </source>
</evidence>
<evidence type="ECO:0000256" key="20">
    <source>
        <dbReference type="ARBA" id="ARBA00033328"/>
    </source>
</evidence>
<evidence type="ECO:0000256" key="8">
    <source>
        <dbReference type="ARBA" id="ARBA00022670"/>
    </source>
</evidence>
<sequence length="509" mass="55228">MIHIRSADVFSCSINSRIERKVHRPGVRWVRRAVPALLLAVTAATVVAQPQQKIVDAIIADGMTDQTGYKFLEELCDDFGGRLVGSPQNQAAMERTVAELKALGIEARLEEFKMPGWERGDDRITMLAPVPRPIRAASISYTQPTPEFTADAVDLKLGRAEDYAGQDTQGKIGVVSAGSPVSTRESIKQAMAHGVKALLFIDRVNGGQLLARSGSFVGEPLALPVFTITAEEGLWMQRLLARDQRVTLTLVVRSKCIPVTTANIVARFPGRTPDTVILGGHFDGWDLGQAALDNGLGIAQILNTARLLQKHSPENLRTVELVWFNGEEAGLWGSRTQSERERDAPIVAMINLDMAGYPTGVNAMGYDELMPVLQRFNETLGELKLKDGVVSSPWRGSDHLPYMLTGVRAITIGGPIAPEAVRFYHDFGDTYDKVDPKLVAASSSAVAALVYTLANDSELKAKRVSDADTAALLVKAKLDTELRNAGIWPFGDAKAAATKPAREPKTTKP</sequence>
<evidence type="ECO:0000256" key="1">
    <source>
        <dbReference type="ARBA" id="ARBA00004240"/>
    </source>
</evidence>
<keyword evidence="10" id="KW-0732">Signal</keyword>
<dbReference type="EMBL" id="CP080507">
    <property type="protein sequence ID" value="QYM79267.1"/>
    <property type="molecule type" value="Genomic_DNA"/>
</dbReference>
<dbReference type="InterPro" id="IPR039866">
    <property type="entry name" value="CPQ"/>
</dbReference>
<evidence type="ECO:0000259" key="21">
    <source>
        <dbReference type="Pfam" id="PF04389"/>
    </source>
</evidence>
<dbReference type="GO" id="GO:0070573">
    <property type="term" value="F:metallodipeptidase activity"/>
    <property type="evidence" value="ECO:0007669"/>
    <property type="project" value="InterPro"/>
</dbReference>
<keyword evidence="13" id="KW-0862">Zinc</keyword>
<keyword evidence="16" id="KW-0865">Zymogen</keyword>
<evidence type="ECO:0000256" key="4">
    <source>
        <dbReference type="ARBA" id="ARBA00004613"/>
    </source>
</evidence>
<proteinExistence type="predicted"/>
<dbReference type="Gene3D" id="3.40.630.10">
    <property type="entry name" value="Zn peptidases"/>
    <property type="match status" value="1"/>
</dbReference>
<keyword evidence="12" id="KW-0256">Endoplasmic reticulum</keyword>
<keyword evidence="14" id="KW-0333">Golgi apparatus</keyword>
<reference evidence="22" key="1">
    <citation type="submission" date="2021-08" db="EMBL/GenBank/DDBJ databases">
        <title>Genome of a novel bacterium of the phylum Verrucomicrobia, Oleiharenicola sp. KSB-15.</title>
        <authorList>
            <person name="Chung J.-H."/>
            <person name="Ahn J.-H."/>
            <person name="Yoon Y."/>
            <person name="Kim D.-Y."/>
            <person name="An S.-H."/>
            <person name="Park I."/>
            <person name="Yeon J."/>
        </authorList>
    </citation>
    <scope>NUCLEOTIDE SEQUENCE</scope>
    <source>
        <strain evidence="22">KSB-15</strain>
    </source>
</reference>
<keyword evidence="18" id="KW-0458">Lysosome</keyword>
<evidence type="ECO:0000313" key="22">
    <source>
        <dbReference type="EMBL" id="QYM79267.1"/>
    </source>
</evidence>
<keyword evidence="23" id="KW-1185">Reference proteome</keyword>
<evidence type="ECO:0000256" key="5">
    <source>
        <dbReference type="ARBA" id="ARBA00014116"/>
    </source>
</evidence>
<gene>
    <name evidence="22" type="ORF">K0B96_01220</name>
</gene>
<dbReference type="SUPFAM" id="SSF52025">
    <property type="entry name" value="PA domain"/>
    <property type="match status" value="1"/>
</dbReference>
<dbReference type="AlphaFoldDB" id="A0A8F9XGI8"/>
<keyword evidence="7" id="KW-0121">Carboxypeptidase</keyword>
<dbReference type="KEGG" id="ole:K0B96_01220"/>
<protein>
    <recommendedName>
        <fullName evidence="5">Carboxypeptidase Q</fullName>
    </recommendedName>
    <alternativeName>
        <fullName evidence="20">Plasma glutamate carboxypeptidase</fullName>
    </alternativeName>
</protein>
<evidence type="ECO:0000256" key="3">
    <source>
        <dbReference type="ARBA" id="ARBA00004555"/>
    </source>
</evidence>
<comment type="subcellular location">
    <subcellularLocation>
        <location evidence="1">Endoplasmic reticulum</location>
    </subcellularLocation>
    <subcellularLocation>
        <location evidence="3">Golgi apparatus</location>
    </subcellularLocation>
    <subcellularLocation>
        <location evidence="2">Lysosome</location>
    </subcellularLocation>
    <subcellularLocation>
        <location evidence="4">Secreted</location>
    </subcellularLocation>
</comment>
<dbReference type="Proteomes" id="UP000825051">
    <property type="component" value="Chromosome"/>
</dbReference>
<dbReference type="Pfam" id="PF04389">
    <property type="entry name" value="Peptidase_M28"/>
    <property type="match status" value="1"/>
</dbReference>
<keyword evidence="6" id="KW-0964">Secreted</keyword>